<reference evidence="5 6" key="1">
    <citation type="journal article" date="2019" name="Nat. Microbiol.">
        <title>Mediterranean grassland soil C-N compound turnover is dependent on rainfall and depth, and is mediated by genomically divergent microorganisms.</title>
        <authorList>
            <person name="Diamond S."/>
            <person name="Andeer P.F."/>
            <person name="Li Z."/>
            <person name="Crits-Christoph A."/>
            <person name="Burstein D."/>
            <person name="Anantharaman K."/>
            <person name="Lane K.R."/>
            <person name="Thomas B.C."/>
            <person name="Pan C."/>
            <person name="Northen T.R."/>
            <person name="Banfield J.F."/>
        </authorList>
    </citation>
    <scope>NUCLEOTIDE SEQUENCE [LARGE SCALE GENOMIC DNA]</scope>
    <source>
        <strain evidence="5">NP_2</strain>
    </source>
</reference>
<dbReference type="AlphaFoldDB" id="A0A537LPL0"/>
<dbReference type="GO" id="GO:0006352">
    <property type="term" value="P:DNA-templated transcription initiation"/>
    <property type="evidence" value="ECO:0007669"/>
    <property type="project" value="InterPro"/>
</dbReference>
<proteinExistence type="predicted"/>
<dbReference type="SUPFAM" id="SSF88659">
    <property type="entry name" value="Sigma3 and sigma4 domains of RNA polymerase sigma factors"/>
    <property type="match status" value="1"/>
</dbReference>
<dbReference type="Gene3D" id="1.10.1740.10">
    <property type="match status" value="1"/>
</dbReference>
<gene>
    <name evidence="5" type="ORF">E6G99_01860</name>
</gene>
<dbReference type="Pfam" id="PF04542">
    <property type="entry name" value="Sigma70_r2"/>
    <property type="match status" value="1"/>
</dbReference>
<dbReference type="InterPro" id="IPR036388">
    <property type="entry name" value="WH-like_DNA-bd_sf"/>
</dbReference>
<dbReference type="InterPro" id="IPR032710">
    <property type="entry name" value="NTF2-like_dom_sf"/>
</dbReference>
<dbReference type="InterPro" id="IPR013325">
    <property type="entry name" value="RNA_pol_sigma_r2"/>
</dbReference>
<dbReference type="InterPro" id="IPR013249">
    <property type="entry name" value="RNA_pol_sigma70_r4_t2"/>
</dbReference>
<dbReference type="PANTHER" id="PTHR30173">
    <property type="entry name" value="SIGMA 19 FACTOR"/>
    <property type="match status" value="1"/>
</dbReference>
<name>A0A537LPL0_9BACT</name>
<dbReference type="GO" id="GO:0003677">
    <property type="term" value="F:DNA binding"/>
    <property type="evidence" value="ECO:0007669"/>
    <property type="project" value="InterPro"/>
</dbReference>
<organism evidence="5 6">
    <name type="scientific">Candidatus Segetimicrobium genomatis</name>
    <dbReference type="NCBI Taxonomy" id="2569760"/>
    <lineage>
        <taxon>Bacteria</taxon>
        <taxon>Bacillati</taxon>
        <taxon>Candidatus Sysuimicrobiota</taxon>
        <taxon>Candidatus Sysuimicrobiia</taxon>
        <taxon>Candidatus Sysuimicrobiales</taxon>
        <taxon>Candidatus Segetimicrobiaceae</taxon>
        <taxon>Candidatus Segetimicrobium</taxon>
    </lineage>
</organism>
<dbReference type="Proteomes" id="UP000318661">
    <property type="component" value="Unassembled WGS sequence"/>
</dbReference>
<comment type="subunit">
    <text evidence="1">Interacts transiently with the RNA polymerase catalytic core formed by RpoA, RpoB, RpoC and RpoZ (2 alpha, 1 beta, 1 beta' and 1 omega subunit) to form the RNA polymerase holoenzyme that can initiate transcription.</text>
</comment>
<accession>A0A537LPL0</accession>
<evidence type="ECO:0000313" key="5">
    <source>
        <dbReference type="EMBL" id="TMJ09954.1"/>
    </source>
</evidence>
<dbReference type="InterPro" id="IPR007627">
    <property type="entry name" value="RNA_pol_sigma70_r2"/>
</dbReference>
<dbReference type="Gene3D" id="3.10.450.50">
    <property type="match status" value="1"/>
</dbReference>
<protein>
    <submittedName>
        <fullName evidence="5">Sigma-70 family RNA polymerase sigma factor</fullName>
    </submittedName>
</protein>
<dbReference type="EMBL" id="VBAJ01000030">
    <property type="protein sequence ID" value="TMJ09954.1"/>
    <property type="molecule type" value="Genomic_DNA"/>
</dbReference>
<dbReference type="SUPFAM" id="SSF54427">
    <property type="entry name" value="NTF2-like"/>
    <property type="match status" value="1"/>
</dbReference>
<dbReference type="Pfam" id="PF08281">
    <property type="entry name" value="Sigma70_r4_2"/>
    <property type="match status" value="1"/>
</dbReference>
<dbReference type="NCBIfam" id="TIGR02937">
    <property type="entry name" value="sigma70-ECF"/>
    <property type="match status" value="1"/>
</dbReference>
<feature type="domain" description="RNA polymerase sigma-70 region 2" evidence="3">
    <location>
        <begin position="11"/>
        <end position="75"/>
    </location>
</feature>
<dbReference type="PANTHER" id="PTHR30173:SF43">
    <property type="entry name" value="ECF RNA POLYMERASE SIGMA FACTOR SIGI-RELATED"/>
    <property type="match status" value="1"/>
</dbReference>
<dbReference type="InterPro" id="IPR052704">
    <property type="entry name" value="ECF_Sigma-70_Domain"/>
</dbReference>
<dbReference type="InterPro" id="IPR013324">
    <property type="entry name" value="RNA_pol_sigma_r3/r4-like"/>
</dbReference>
<dbReference type="Gene3D" id="1.10.10.10">
    <property type="entry name" value="Winged helix-like DNA-binding domain superfamily/Winged helix DNA-binding domain"/>
    <property type="match status" value="1"/>
</dbReference>
<evidence type="ECO:0000256" key="2">
    <source>
        <dbReference type="SAM" id="MobiDB-lite"/>
    </source>
</evidence>
<evidence type="ECO:0000256" key="1">
    <source>
        <dbReference type="ARBA" id="ARBA00011344"/>
    </source>
</evidence>
<evidence type="ECO:0000259" key="4">
    <source>
        <dbReference type="Pfam" id="PF08281"/>
    </source>
</evidence>
<comment type="caution">
    <text evidence="5">The sequence shown here is derived from an EMBL/GenBank/DDBJ whole genome shotgun (WGS) entry which is preliminary data.</text>
</comment>
<dbReference type="InterPro" id="IPR014284">
    <property type="entry name" value="RNA_pol_sigma-70_dom"/>
</dbReference>
<evidence type="ECO:0000259" key="3">
    <source>
        <dbReference type="Pfam" id="PF04542"/>
    </source>
</evidence>
<feature type="region of interest" description="Disordered" evidence="2">
    <location>
        <begin position="77"/>
        <end position="98"/>
    </location>
</feature>
<feature type="domain" description="RNA polymerase sigma factor 70 region 4 type 2" evidence="4">
    <location>
        <begin position="111"/>
        <end position="161"/>
    </location>
</feature>
<sequence length="291" mass="31732">MDERNWLAQRFEEHRSHLRAVAYRMLGSASEADDAVQEAWLRLDRSDTSAVENLGGWLTTVVARVCLDVLRSRQSRREEPLDAHVPEPIVSREPRSDPEQQALLADSVGLALLVVLDTLPPPERVAFVLHDMFDLPFDQIAPILGRSPGAARQLASRARRRVQGATAAPSPDRTRQRKVVDAFLAASRNGDFNALLAVLHPDVVLRADPVAVRMGAAAEVYGAKPVAETFRGRAQAAQPALVNGTAGLVWIAGGQPRVVFQFTTADAKIVAIDMIADPGRLRQLDLLVLNG</sequence>
<dbReference type="GO" id="GO:0016987">
    <property type="term" value="F:sigma factor activity"/>
    <property type="evidence" value="ECO:0007669"/>
    <property type="project" value="InterPro"/>
</dbReference>
<dbReference type="SUPFAM" id="SSF88946">
    <property type="entry name" value="Sigma2 domain of RNA polymerase sigma factors"/>
    <property type="match status" value="1"/>
</dbReference>
<evidence type="ECO:0000313" key="6">
    <source>
        <dbReference type="Proteomes" id="UP000318661"/>
    </source>
</evidence>